<dbReference type="RefSeq" id="WP_109939359.1">
    <property type="nucleotide sequence ID" value="NZ_CP176366.1"/>
</dbReference>
<keyword evidence="3" id="KW-1185">Reference proteome</keyword>
<evidence type="ECO:0000259" key="1">
    <source>
        <dbReference type="Pfam" id="PF12863"/>
    </source>
</evidence>
<dbReference type="AlphaFoldDB" id="A0A2V2N838"/>
<evidence type="ECO:0000313" key="2">
    <source>
        <dbReference type="EMBL" id="PWR76009.1"/>
    </source>
</evidence>
<sequence>MICMLRGSVYLFILMVCLFSIGVIADGNANVPLVSVPSFSITSAGEESNELNAGAITAEQNSDPAVRATNKISAGDSLFIGENHLDVSSALGTAGSIAWWQSGNEGNVTPDVVLPISSPQVFFVDPVFFVLKTGEWYQWIGNQKGALAFTIHDPSLSLKILDISNDEDVTGKDIKRDDFGTFVIETNLYPALNRTGYLPSDSRFKITMTDPAGDSEDFLVGSFGKVHPLNQLQVDKPLWYWIGLLDDHSVPDINDGWNTSATDLNETLIYKPGVYKFRAECNLNDMKDNYKAPDGSDYTNKTVSIAQTVTLVDDAVLIDANPKQVVPGESFVTTITGSPNTEYYLWMKGTSFMSGQPGDQPPVITPGQENVTHDATPGPFIIGNYVFSAGAGKTIRDDVPHDSVYNGTQFYGMVKLDSTGQKSVLWNTSAATKSTSYTPSIERKTDAGYVADTCTVTVDSTMPVNIMAAGTQPFHRGNSVSLSGKNSVSDITYLFMTGTGLPASGGSLGSPLTPVLSDVPSGFDSAMVSDNDTWAYNWVVPQSVPCDGTFTLYAASMPKNLTDIGEASSGSVPVVISSPGNTTSINLVSGWNFISAPYVLADGNNTMAIFSGVNSSGHSVLSYNGSSSSWVTMKADDLFYPLHGFWIYSVSPVEIPLTSGNGTITPRTLEKGWNCIGILSPDRTAGSVLGPLGSLWSYLVGYDASVQQYTAPLVEGSPSVDSTMLHVKEGSWIYIKENTPFSG</sequence>
<dbReference type="Pfam" id="PF12863">
    <property type="entry name" value="DUF3821"/>
    <property type="match status" value="1"/>
</dbReference>
<evidence type="ECO:0000313" key="3">
    <source>
        <dbReference type="Proteomes" id="UP000245934"/>
    </source>
</evidence>
<reference evidence="2 3" key="1">
    <citation type="submission" date="2018-05" db="EMBL/GenBank/DDBJ databases">
        <title>Draft genome of Methanospirillum stamsii Pt1.</title>
        <authorList>
            <person name="Dueholm M.S."/>
            <person name="Nielsen P.H."/>
            <person name="Bakmann L.F."/>
            <person name="Otzen D.E."/>
        </authorList>
    </citation>
    <scope>NUCLEOTIDE SEQUENCE [LARGE SCALE GENOMIC DNA]</scope>
    <source>
        <strain evidence="2 3">Pt1</strain>
    </source>
</reference>
<feature type="domain" description="DUF3821" evidence="1">
    <location>
        <begin position="74"/>
        <end position="288"/>
    </location>
</feature>
<proteinExistence type="predicted"/>
<name>A0A2V2N838_9EURY</name>
<dbReference type="EMBL" id="QGMZ01000005">
    <property type="protein sequence ID" value="PWR76009.1"/>
    <property type="molecule type" value="Genomic_DNA"/>
</dbReference>
<protein>
    <recommendedName>
        <fullName evidence="1">DUF3821 domain-containing protein</fullName>
    </recommendedName>
</protein>
<gene>
    <name evidence="2" type="ORF">DLD82_01575</name>
</gene>
<dbReference type="GeneID" id="97608520"/>
<accession>A0A2V2N838</accession>
<dbReference type="InterPro" id="IPR024277">
    <property type="entry name" value="DUF3821"/>
</dbReference>
<organism evidence="2 3">
    <name type="scientific">Methanospirillum stamsii</name>
    <dbReference type="NCBI Taxonomy" id="1277351"/>
    <lineage>
        <taxon>Archaea</taxon>
        <taxon>Methanobacteriati</taxon>
        <taxon>Methanobacteriota</taxon>
        <taxon>Stenosarchaea group</taxon>
        <taxon>Methanomicrobia</taxon>
        <taxon>Methanomicrobiales</taxon>
        <taxon>Methanospirillaceae</taxon>
        <taxon>Methanospirillum</taxon>
    </lineage>
</organism>
<comment type="caution">
    <text evidence="2">The sequence shown here is derived from an EMBL/GenBank/DDBJ whole genome shotgun (WGS) entry which is preliminary data.</text>
</comment>
<dbReference type="Proteomes" id="UP000245934">
    <property type="component" value="Unassembled WGS sequence"/>
</dbReference>